<name>A0A368JLF2_9BACT</name>
<gene>
    <name evidence="1" type="ORF">DUE52_24490</name>
</gene>
<evidence type="ECO:0000313" key="2">
    <source>
        <dbReference type="Proteomes" id="UP000253383"/>
    </source>
</evidence>
<dbReference type="EMBL" id="QOWE01000023">
    <property type="protein sequence ID" value="RCR66961.1"/>
    <property type="molecule type" value="Genomic_DNA"/>
</dbReference>
<reference evidence="1 2" key="1">
    <citation type="submission" date="2018-07" db="EMBL/GenBank/DDBJ databases">
        <title>Genome analysis of Larkinella rosea.</title>
        <authorList>
            <person name="Zhou Z."/>
            <person name="Wang G."/>
        </authorList>
    </citation>
    <scope>NUCLEOTIDE SEQUENCE [LARGE SCALE GENOMIC DNA]</scope>
    <source>
        <strain evidence="2">zzj9</strain>
    </source>
</reference>
<keyword evidence="2" id="KW-1185">Reference proteome</keyword>
<accession>A0A368JLF2</accession>
<protein>
    <submittedName>
        <fullName evidence="1">Uncharacterized protein</fullName>
    </submittedName>
</protein>
<sequence>MKFPKQYIALLSTLMIVYLYTVFKHQTESPKKEFIKTDGVQEKKYYENLKKIDALLLNLTKEAIGNEDGAIIQNTFLDLRQEWIFQDVLAETTKSKKIQSGHYPSDSLKTIYHLLFPEYNYSNKEKLISEIKRIKKRILEHYRSAS</sequence>
<evidence type="ECO:0000313" key="1">
    <source>
        <dbReference type="EMBL" id="RCR66961.1"/>
    </source>
</evidence>
<organism evidence="1 2">
    <name type="scientific">Larkinella punicea</name>
    <dbReference type="NCBI Taxonomy" id="2315727"/>
    <lineage>
        <taxon>Bacteria</taxon>
        <taxon>Pseudomonadati</taxon>
        <taxon>Bacteroidota</taxon>
        <taxon>Cytophagia</taxon>
        <taxon>Cytophagales</taxon>
        <taxon>Spirosomataceae</taxon>
        <taxon>Larkinella</taxon>
    </lineage>
</organism>
<comment type="caution">
    <text evidence="1">The sequence shown here is derived from an EMBL/GenBank/DDBJ whole genome shotgun (WGS) entry which is preliminary data.</text>
</comment>
<dbReference type="Proteomes" id="UP000253383">
    <property type="component" value="Unassembled WGS sequence"/>
</dbReference>
<dbReference type="AlphaFoldDB" id="A0A368JLF2"/>
<dbReference type="RefSeq" id="WP_114408708.1">
    <property type="nucleotide sequence ID" value="NZ_QOWE01000023.1"/>
</dbReference>
<dbReference type="OrthoDB" id="9989217at2"/>
<proteinExistence type="predicted"/>